<reference evidence="2 3" key="1">
    <citation type="submission" date="2019-03" db="EMBL/GenBank/DDBJ databases">
        <title>Genomic Encyclopedia of Archaeal and Bacterial Type Strains, Phase II (KMG-II): from individual species to whole genera.</title>
        <authorList>
            <person name="Goeker M."/>
        </authorList>
    </citation>
    <scope>NUCLEOTIDE SEQUENCE [LARGE SCALE GENOMIC DNA]</scope>
    <source>
        <strain evidence="2 3">DSM 18435</strain>
    </source>
</reference>
<keyword evidence="1" id="KW-0472">Membrane</keyword>
<organism evidence="2 3">
    <name type="scientific">Zeaxanthinibacter enoshimensis</name>
    <dbReference type="NCBI Taxonomy" id="392009"/>
    <lineage>
        <taxon>Bacteria</taxon>
        <taxon>Pseudomonadati</taxon>
        <taxon>Bacteroidota</taxon>
        <taxon>Flavobacteriia</taxon>
        <taxon>Flavobacteriales</taxon>
        <taxon>Flavobacteriaceae</taxon>
        <taxon>Zeaxanthinibacter</taxon>
    </lineage>
</organism>
<keyword evidence="3" id="KW-1185">Reference proteome</keyword>
<evidence type="ECO:0000313" key="3">
    <source>
        <dbReference type="Proteomes" id="UP000295468"/>
    </source>
</evidence>
<protein>
    <submittedName>
        <fullName evidence="2">Uncharacterized protein</fullName>
    </submittedName>
</protein>
<name>A0A4R6TQ17_9FLAO</name>
<keyword evidence="1" id="KW-1133">Transmembrane helix</keyword>
<dbReference type="AlphaFoldDB" id="A0A4R6TQ17"/>
<feature type="transmembrane region" description="Helical" evidence="1">
    <location>
        <begin position="21"/>
        <end position="40"/>
    </location>
</feature>
<dbReference type="RefSeq" id="WP_133642276.1">
    <property type="nucleotide sequence ID" value="NZ_SNYI01000001.1"/>
</dbReference>
<proteinExistence type="predicted"/>
<gene>
    <name evidence="2" type="ORF">CLV82_0016</name>
</gene>
<evidence type="ECO:0000256" key="1">
    <source>
        <dbReference type="SAM" id="Phobius"/>
    </source>
</evidence>
<comment type="caution">
    <text evidence="2">The sequence shown here is derived from an EMBL/GenBank/DDBJ whole genome shotgun (WGS) entry which is preliminary data.</text>
</comment>
<dbReference type="Proteomes" id="UP000295468">
    <property type="component" value="Unassembled WGS sequence"/>
</dbReference>
<dbReference type="OrthoDB" id="821805at2"/>
<keyword evidence="1" id="KW-0812">Transmembrane</keyword>
<dbReference type="Pfam" id="PF19578">
    <property type="entry name" value="DUF6090"/>
    <property type="match status" value="1"/>
</dbReference>
<dbReference type="InterPro" id="IPR045749">
    <property type="entry name" value="DUF6090"/>
</dbReference>
<evidence type="ECO:0000313" key="2">
    <source>
        <dbReference type="EMBL" id="TDQ32193.1"/>
    </source>
</evidence>
<accession>A0A4R6TQ17</accession>
<dbReference type="EMBL" id="SNYI01000001">
    <property type="protein sequence ID" value="TDQ32193.1"/>
    <property type="molecule type" value="Genomic_DNA"/>
</dbReference>
<sequence>MIKFFRRIRQHLLAENKFSKYLLYAIGEIALVVIGILIALQINTWNDEIKATKVEVKFFANILLDLEKDDENLNFYLHFHTKRIEYLDTLLTYVRNPHKKMGIDKFGQYVEPIFYSINTTSYSTTFESAKSMGTFNNFKEMELLKGLSRYYADFILLENLFSSITRFVENQFEPLMYSLPEGYMTASTGDLVINEEDTQEFYDKIASIKDNREIEYDYERILRTPLLENYIIGDLGRTYNSIGKIKSRQEMLRLLKRNIEQRK</sequence>